<keyword evidence="5 9" id="KW-0863">Zinc-finger</keyword>
<organism evidence="11 12">
    <name type="scientific">Frankliniella occidentalis</name>
    <name type="common">Western flower thrips</name>
    <name type="synonym">Euthrips occidentalis</name>
    <dbReference type="NCBI Taxonomy" id="133901"/>
    <lineage>
        <taxon>Eukaryota</taxon>
        <taxon>Metazoa</taxon>
        <taxon>Ecdysozoa</taxon>
        <taxon>Arthropoda</taxon>
        <taxon>Hexapoda</taxon>
        <taxon>Insecta</taxon>
        <taxon>Pterygota</taxon>
        <taxon>Neoptera</taxon>
        <taxon>Paraneoptera</taxon>
        <taxon>Thysanoptera</taxon>
        <taxon>Terebrantia</taxon>
        <taxon>Thripoidea</taxon>
        <taxon>Thripidae</taxon>
        <taxon>Frankliniella</taxon>
    </lineage>
</organism>
<feature type="domain" description="C2H2-type" evidence="10">
    <location>
        <begin position="68"/>
        <end position="95"/>
    </location>
</feature>
<dbReference type="GeneID" id="127750253"/>
<dbReference type="Gene3D" id="3.30.160.60">
    <property type="entry name" value="Classic Zinc Finger"/>
    <property type="match status" value="4"/>
</dbReference>
<dbReference type="GO" id="GO:0005634">
    <property type="term" value="C:nucleus"/>
    <property type="evidence" value="ECO:0007669"/>
    <property type="project" value="UniProtKB-SubCell"/>
</dbReference>
<name>A0A9C6X1A2_FRAOC</name>
<keyword evidence="8" id="KW-0539">Nucleus</keyword>
<dbReference type="OrthoDB" id="6077919at2759"/>
<feature type="domain" description="C2H2-type" evidence="10">
    <location>
        <begin position="10"/>
        <end position="37"/>
    </location>
</feature>
<dbReference type="Proteomes" id="UP000504606">
    <property type="component" value="Unplaced"/>
</dbReference>
<dbReference type="PANTHER" id="PTHR16515:SF49">
    <property type="entry name" value="GASTRULA ZINC FINGER PROTEIN XLCGF49.1-LIKE-RELATED"/>
    <property type="match status" value="1"/>
</dbReference>
<dbReference type="InterPro" id="IPR050331">
    <property type="entry name" value="Zinc_finger"/>
</dbReference>
<dbReference type="FunFam" id="3.30.160.60:FF:000446">
    <property type="entry name" value="Zinc finger protein"/>
    <property type="match status" value="1"/>
</dbReference>
<protein>
    <submittedName>
        <fullName evidence="12">Zinc finger protein 391-like</fullName>
    </submittedName>
</protein>
<accession>A0A9C6X1A2</accession>
<feature type="domain" description="C2H2-type" evidence="10">
    <location>
        <begin position="120"/>
        <end position="149"/>
    </location>
</feature>
<dbReference type="AlphaFoldDB" id="A0A9C6X1A2"/>
<dbReference type="Pfam" id="PF00096">
    <property type="entry name" value="zf-C2H2"/>
    <property type="match status" value="2"/>
</dbReference>
<evidence type="ECO:0000256" key="8">
    <source>
        <dbReference type="ARBA" id="ARBA00023242"/>
    </source>
</evidence>
<dbReference type="PANTHER" id="PTHR16515">
    <property type="entry name" value="PR DOMAIN ZINC FINGER PROTEIN"/>
    <property type="match status" value="1"/>
</dbReference>
<feature type="domain" description="C2H2-type" evidence="10">
    <location>
        <begin position="38"/>
        <end position="65"/>
    </location>
</feature>
<evidence type="ECO:0000256" key="9">
    <source>
        <dbReference type="PROSITE-ProRule" id="PRU00042"/>
    </source>
</evidence>
<gene>
    <name evidence="12" type="primary">LOC127750253</name>
</gene>
<evidence type="ECO:0000259" key="10">
    <source>
        <dbReference type="PROSITE" id="PS50157"/>
    </source>
</evidence>
<dbReference type="InterPro" id="IPR013087">
    <property type="entry name" value="Znf_C2H2_type"/>
</dbReference>
<evidence type="ECO:0000256" key="1">
    <source>
        <dbReference type="ARBA" id="ARBA00004123"/>
    </source>
</evidence>
<evidence type="ECO:0000313" key="11">
    <source>
        <dbReference type="Proteomes" id="UP000504606"/>
    </source>
</evidence>
<dbReference type="RefSeq" id="XP_052127323.1">
    <property type="nucleotide sequence ID" value="XM_052271363.1"/>
</dbReference>
<proteinExistence type="inferred from homology"/>
<comment type="subcellular location">
    <subcellularLocation>
        <location evidence="1">Nucleus</location>
    </subcellularLocation>
</comment>
<dbReference type="GO" id="GO:0003677">
    <property type="term" value="F:DNA binding"/>
    <property type="evidence" value="ECO:0007669"/>
    <property type="project" value="UniProtKB-KW"/>
</dbReference>
<dbReference type="GO" id="GO:0006355">
    <property type="term" value="P:regulation of DNA-templated transcription"/>
    <property type="evidence" value="ECO:0007669"/>
    <property type="project" value="UniProtKB-ARBA"/>
</dbReference>
<dbReference type="FunFam" id="3.30.160.60:FF:001530">
    <property type="entry name" value="Zinc finger protein 268"/>
    <property type="match status" value="1"/>
</dbReference>
<evidence type="ECO:0000256" key="2">
    <source>
        <dbReference type="ARBA" id="ARBA00006991"/>
    </source>
</evidence>
<reference evidence="12" key="2">
    <citation type="submission" date="2025-08" db="UniProtKB">
        <authorList>
            <consortium name="RefSeq"/>
        </authorList>
    </citation>
    <scope>IDENTIFICATION</scope>
    <source>
        <tissue evidence="12">Whole organism</tissue>
    </source>
</reference>
<dbReference type="SUPFAM" id="SSF57667">
    <property type="entry name" value="beta-beta-alpha zinc fingers"/>
    <property type="match status" value="3"/>
</dbReference>
<evidence type="ECO:0000256" key="4">
    <source>
        <dbReference type="ARBA" id="ARBA00022737"/>
    </source>
</evidence>
<evidence type="ECO:0000256" key="5">
    <source>
        <dbReference type="ARBA" id="ARBA00022771"/>
    </source>
</evidence>
<dbReference type="SMART" id="SM00355">
    <property type="entry name" value="ZnF_C2H2"/>
    <property type="match status" value="5"/>
</dbReference>
<keyword evidence="3" id="KW-0479">Metal-binding</keyword>
<dbReference type="KEGG" id="foc:127750253"/>
<comment type="similarity">
    <text evidence="2">Belongs to the krueppel C2H2-type zinc-finger protein family.</text>
</comment>
<evidence type="ECO:0000313" key="12">
    <source>
        <dbReference type="RefSeq" id="XP_052127323.1"/>
    </source>
</evidence>
<evidence type="ECO:0000256" key="7">
    <source>
        <dbReference type="ARBA" id="ARBA00023125"/>
    </source>
</evidence>
<keyword evidence="6" id="KW-0862">Zinc</keyword>
<keyword evidence="11" id="KW-1185">Reference proteome</keyword>
<sequence length="177" mass="20230">MLTHTGEKPHECTICQKKFSVLKSLLIHLRIHTKEKPFGCTLCLAKFSLPYLLKVHLGTHTREMPQPLECTVCHKRFANVSSLESHQRAHTEEKLYEGTEYHGEFARPGDSTIHMQTHSGECTTTICRKESSVSGPLHHHQGTHTTEKPYKCTVCQSTFSESCVLWRHLKQHIDAML</sequence>
<dbReference type="FunFam" id="3.30.160.60:FF:002343">
    <property type="entry name" value="Zinc finger protein 33A"/>
    <property type="match status" value="1"/>
</dbReference>
<dbReference type="InterPro" id="IPR036236">
    <property type="entry name" value="Znf_C2H2_sf"/>
</dbReference>
<keyword evidence="7" id="KW-0238">DNA-binding</keyword>
<feature type="domain" description="C2H2-type" evidence="10">
    <location>
        <begin position="150"/>
        <end position="172"/>
    </location>
</feature>
<keyword evidence="4" id="KW-0677">Repeat</keyword>
<evidence type="ECO:0000256" key="3">
    <source>
        <dbReference type="ARBA" id="ARBA00022723"/>
    </source>
</evidence>
<dbReference type="GO" id="GO:0008270">
    <property type="term" value="F:zinc ion binding"/>
    <property type="evidence" value="ECO:0007669"/>
    <property type="project" value="UniProtKB-KW"/>
</dbReference>
<dbReference type="PROSITE" id="PS50157">
    <property type="entry name" value="ZINC_FINGER_C2H2_2"/>
    <property type="match status" value="5"/>
</dbReference>
<dbReference type="PROSITE" id="PS00028">
    <property type="entry name" value="ZINC_FINGER_C2H2_1"/>
    <property type="match status" value="4"/>
</dbReference>
<reference evidence="12" key="1">
    <citation type="journal article" date="2018" name="Proc. Natl. Acad. Sci. U.S.A.">
        <title>Phylogenomics and the evolution of hemipteroid insects.</title>
        <authorList>
            <person name="Johnson K.P."/>
            <person name="Dietrich C.H."/>
            <person name="Friedrich F."/>
            <person name="Beutel R.G."/>
            <person name="Wipfler B."/>
            <person name="Peters R.S."/>
            <person name="Allen J.M."/>
            <person name="Petersen M."/>
            <person name="Donath A."/>
            <person name="Walden K.K."/>
            <person name="Kozlov A.M."/>
            <person name="Podsiadlowski L."/>
            <person name="Mayer C."/>
            <person name="Meusemann K."/>
            <person name="Vasilikopoulos A."/>
            <person name="Waterhouse R.M."/>
            <person name="Cameron S.L."/>
            <person name="Weirauch C."/>
            <person name="Swanson D.R."/>
            <person name="Percy D.M."/>
            <person name="Hardy N.B."/>
            <person name="Terry I."/>
            <person name="Liu S."/>
            <person name="Zhou X."/>
            <person name="Misof B."/>
            <person name="Robertson H.M."/>
            <person name="Yoshizawa K."/>
        </authorList>
    </citation>
    <scope>NUCLEOTIDE SEQUENCE</scope>
    <source>
        <tissue evidence="12">Whole organism</tissue>
    </source>
</reference>
<evidence type="ECO:0000256" key="6">
    <source>
        <dbReference type="ARBA" id="ARBA00022833"/>
    </source>
</evidence>